<dbReference type="RefSeq" id="WP_189640481.1">
    <property type="nucleotide sequence ID" value="NZ_BMZF01000004.1"/>
</dbReference>
<dbReference type="Proteomes" id="UP000634455">
    <property type="component" value="Unassembled WGS sequence"/>
</dbReference>
<dbReference type="Pfam" id="PF17267">
    <property type="entry name" value="DUF5333"/>
    <property type="match status" value="1"/>
</dbReference>
<comment type="caution">
    <text evidence="1">The sequence shown here is derived from an EMBL/GenBank/DDBJ whole genome shotgun (WGS) entry which is preliminary data.</text>
</comment>
<evidence type="ECO:0000313" key="1">
    <source>
        <dbReference type="EMBL" id="GHA53456.1"/>
    </source>
</evidence>
<dbReference type="EMBL" id="BMZF01000004">
    <property type="protein sequence ID" value="GHA53456.1"/>
    <property type="molecule type" value="Genomic_DNA"/>
</dbReference>
<accession>A0ABQ3D1Z6</accession>
<name>A0ABQ3D1Z6_9RHOB</name>
<dbReference type="InterPro" id="IPR020349">
    <property type="entry name" value="Uncharacterised_14.7kDa"/>
</dbReference>
<reference evidence="2" key="1">
    <citation type="journal article" date="2019" name="Int. J. Syst. Evol. Microbiol.">
        <title>The Global Catalogue of Microorganisms (GCM) 10K type strain sequencing project: providing services to taxonomists for standard genome sequencing and annotation.</title>
        <authorList>
            <consortium name="The Broad Institute Genomics Platform"/>
            <consortium name="The Broad Institute Genome Sequencing Center for Infectious Disease"/>
            <person name="Wu L."/>
            <person name="Ma J."/>
        </authorList>
    </citation>
    <scope>NUCLEOTIDE SEQUENCE [LARGE SCALE GENOMIC DNA]</scope>
    <source>
        <strain evidence="2">KCTC 32465</strain>
    </source>
</reference>
<protein>
    <submittedName>
        <fullName evidence="1">Uncharacterized protein</fullName>
    </submittedName>
</protein>
<gene>
    <name evidence="1" type="ORF">GCM10008927_19100</name>
</gene>
<evidence type="ECO:0000313" key="2">
    <source>
        <dbReference type="Proteomes" id="UP000634455"/>
    </source>
</evidence>
<proteinExistence type="predicted"/>
<organism evidence="1 2">
    <name type="scientific">Paramylibacter ulvae</name>
    <dbReference type="NCBI Taxonomy" id="1651968"/>
    <lineage>
        <taxon>Bacteria</taxon>
        <taxon>Pseudomonadati</taxon>
        <taxon>Pseudomonadota</taxon>
        <taxon>Alphaproteobacteria</taxon>
        <taxon>Rhodobacterales</taxon>
        <taxon>Paracoccaceae</taxon>
        <taxon>Paramylibacter</taxon>
    </lineage>
</organism>
<keyword evidence="2" id="KW-1185">Reference proteome</keyword>
<sequence length="133" mass="14520">MRNILTTAAAISVIIAGVAVAKPSLWSYDKISQGLFDMAVANEIGKRCSSISTRKIKGLSFAQSLFSYAKTKGYSYSEVKAFIEDDKEKAKLRARVVPYLKSQGVNINAPETFCPLGQREIKKNSQVGVLLKG</sequence>